<evidence type="ECO:0000313" key="3">
    <source>
        <dbReference type="Proteomes" id="UP000439903"/>
    </source>
</evidence>
<evidence type="ECO:0000313" key="2">
    <source>
        <dbReference type="EMBL" id="KAF0461393.1"/>
    </source>
</evidence>
<keyword evidence="1" id="KW-0732">Signal</keyword>
<keyword evidence="3" id="KW-1185">Reference proteome</keyword>
<dbReference type="AlphaFoldDB" id="A0A8H3XHK1"/>
<dbReference type="Proteomes" id="UP000439903">
    <property type="component" value="Unassembled WGS sequence"/>
</dbReference>
<dbReference type="InterPro" id="IPR009003">
    <property type="entry name" value="Peptidase_S1_PA"/>
</dbReference>
<accession>A0A8H3XHK1</accession>
<gene>
    <name evidence="2" type="ORF">F8M41_000426</name>
</gene>
<sequence>MKNICFILILLLSLQSYFGHAQEHPLARLWKVNDNEIPKLLELERNLTALDKILSQILEQDDYLTNFAGSYINLMNKKETPYSLAQQTMNLSPRKAGKVSVIIPCGEGIFNHGPVSHGSSVGFWARDAINTKNTYIITTGHGIDSRRLGLNEFYPWPWENNEPPPESRKNLIGTPEVVSVNTFDYALIKVEKKKFIPQFEVRNSDFAQYPTLFINDGLRASSHGIHLCKSGHTTHFTCGYIKGFNGIFGDEEGFTRNLIITDMLAKEGDSGGSVISFNALNNLRSVSLAGIHVAQSNNIAAGHSLETIISTANSSWGIKIVPSKITWLILGQANT</sequence>
<evidence type="ECO:0000256" key="1">
    <source>
        <dbReference type="SAM" id="SignalP"/>
    </source>
</evidence>
<dbReference type="SUPFAM" id="SSF50494">
    <property type="entry name" value="Trypsin-like serine proteases"/>
    <property type="match status" value="1"/>
</dbReference>
<dbReference type="InterPro" id="IPR043504">
    <property type="entry name" value="Peptidase_S1_PA_chymotrypsin"/>
</dbReference>
<proteinExistence type="predicted"/>
<feature type="signal peptide" evidence="1">
    <location>
        <begin position="1"/>
        <end position="21"/>
    </location>
</feature>
<organism evidence="2 3">
    <name type="scientific">Gigaspora margarita</name>
    <dbReference type="NCBI Taxonomy" id="4874"/>
    <lineage>
        <taxon>Eukaryota</taxon>
        <taxon>Fungi</taxon>
        <taxon>Fungi incertae sedis</taxon>
        <taxon>Mucoromycota</taxon>
        <taxon>Glomeromycotina</taxon>
        <taxon>Glomeromycetes</taxon>
        <taxon>Diversisporales</taxon>
        <taxon>Gigasporaceae</taxon>
        <taxon>Gigaspora</taxon>
    </lineage>
</organism>
<dbReference type="OrthoDB" id="10358567at2759"/>
<reference evidence="2 3" key="1">
    <citation type="journal article" date="2019" name="Environ. Microbiol.">
        <title>At the nexus of three kingdoms: the genome of the mycorrhizal fungus Gigaspora margarita provides insights into plant, endobacterial and fungal interactions.</title>
        <authorList>
            <person name="Venice F."/>
            <person name="Ghignone S."/>
            <person name="Salvioli di Fossalunga A."/>
            <person name="Amselem J."/>
            <person name="Novero M."/>
            <person name="Xianan X."/>
            <person name="Sedzielewska Toro K."/>
            <person name="Morin E."/>
            <person name="Lipzen A."/>
            <person name="Grigoriev I.V."/>
            <person name="Henrissat B."/>
            <person name="Martin F.M."/>
            <person name="Bonfante P."/>
        </authorList>
    </citation>
    <scope>NUCLEOTIDE SEQUENCE [LARGE SCALE GENOMIC DNA]</scope>
    <source>
        <strain evidence="2 3">BEG34</strain>
    </source>
</reference>
<dbReference type="Gene3D" id="2.40.10.10">
    <property type="entry name" value="Trypsin-like serine proteases"/>
    <property type="match status" value="2"/>
</dbReference>
<evidence type="ECO:0008006" key="4">
    <source>
        <dbReference type="Google" id="ProtNLM"/>
    </source>
</evidence>
<feature type="chain" id="PRO_5034411435" description="Serine protease" evidence="1">
    <location>
        <begin position="22"/>
        <end position="335"/>
    </location>
</feature>
<protein>
    <recommendedName>
        <fullName evidence="4">Serine protease</fullName>
    </recommendedName>
</protein>
<comment type="caution">
    <text evidence="2">The sequence shown here is derived from an EMBL/GenBank/DDBJ whole genome shotgun (WGS) entry which is preliminary data.</text>
</comment>
<dbReference type="EMBL" id="WTPW01001027">
    <property type="protein sequence ID" value="KAF0461393.1"/>
    <property type="molecule type" value="Genomic_DNA"/>
</dbReference>
<name>A0A8H3XHK1_GIGMA</name>
<dbReference type="CDD" id="cd21112">
    <property type="entry name" value="alphaLP-like"/>
    <property type="match status" value="1"/>
</dbReference>